<evidence type="ECO:0000256" key="1">
    <source>
        <dbReference type="SAM" id="MobiDB-lite"/>
    </source>
</evidence>
<evidence type="ECO:0000313" key="4">
    <source>
        <dbReference type="Proteomes" id="UP000320055"/>
    </source>
</evidence>
<dbReference type="InterPro" id="IPR014862">
    <property type="entry name" value="TrwC"/>
</dbReference>
<dbReference type="EMBL" id="CAACVJ010000693">
    <property type="protein sequence ID" value="VEP18661.1"/>
    <property type="molecule type" value="Genomic_DNA"/>
</dbReference>
<dbReference type="NCBIfam" id="NF041492">
    <property type="entry name" value="MobF"/>
    <property type="match status" value="1"/>
</dbReference>
<protein>
    <recommendedName>
        <fullName evidence="2">TrwC relaxase domain-containing protein</fullName>
    </recommendedName>
</protein>
<feature type="domain" description="TrwC relaxase" evidence="2">
    <location>
        <begin position="41"/>
        <end position="379"/>
    </location>
</feature>
<dbReference type="SUPFAM" id="SSF55464">
    <property type="entry name" value="Origin of replication-binding domain, RBD-like"/>
    <property type="match status" value="1"/>
</dbReference>
<feature type="compositionally biased region" description="Low complexity" evidence="1">
    <location>
        <begin position="406"/>
        <end position="419"/>
    </location>
</feature>
<feature type="compositionally biased region" description="Basic and acidic residues" evidence="1">
    <location>
        <begin position="1491"/>
        <end position="1509"/>
    </location>
</feature>
<feature type="region of interest" description="Disordered" evidence="1">
    <location>
        <begin position="406"/>
        <end position="482"/>
    </location>
</feature>
<organism evidence="3 4">
    <name type="scientific">Hyella patelloides LEGE 07179</name>
    <dbReference type="NCBI Taxonomy" id="945734"/>
    <lineage>
        <taxon>Bacteria</taxon>
        <taxon>Bacillati</taxon>
        <taxon>Cyanobacteriota</taxon>
        <taxon>Cyanophyceae</taxon>
        <taxon>Pleurocapsales</taxon>
        <taxon>Hyellaceae</taxon>
        <taxon>Hyella</taxon>
    </lineage>
</organism>
<sequence>MPTRTLEDTYALNSAFFRYTGIIRKKAPPQGQVQTTHKITGNNKRYYEELGAESYYLDRDDAHGFFSGAACDALKIDDYQIRKGDKRVRLLFEGKNAHGEQVRSKTGSNSRDYRYLFDSERNKKVIINRQEEALLRAGDRTKWTQQLHARVKKFGHEANPEQYLVKKRHEATLGFDHVFSAPKDVSILWAFAQGELKNYLLKAHQEAVEEAKVIIEQNTYIRKGAGGAQRVKADAVFAQFHHELSRDGDMQLHDHVVQFNLGITKEGSAGALEGRHILKTICTSGMVYQNSLRRSCEQIGLRTYDRPFSQDKGCSFGIHGISEKVRDGFSQRSVRVREHLTATMTGVEIRNEFIKTRKRKIGDLATPAHQALWETRAQALNFEYAKLLGKATLATLNTTQAAQRIPAAAAVEPPQQQSQGTQKPSAEYKQATTKATPQPQQEKTKQASVWANCPPRPRPPAQTTTKSQKKNKNYDNFSDQQETNQVVKKNGALEHWFVLPRTVVELYRNPNLSPRRKEEIYHIVQAAKKDAQNSITQHTFTAAAHSEASSVSNKRRRLSPRFADTALDLAVTDRVLIRQYDFGLGERREKKPIDHQKLQASHDLTTHIFYYSLQYHLENARYATEEAGYVKGIGHSFELAHTPRKENTAEQRSTLLLQHVQRTALRAGTINQGLSKEVIQKAALLATRGRFHPHKTLATLTPIIDAYFHGNKSAHTNTTTYTLNQKALDRLSVKHELSLPASFTEKLTVSTKSEKEQLTKIVQEALKTTKHYLATQTYAAYQASDHHGKYQRLAPVFSTRKATNNKQGREKTPPAGAESITLYQRSFGVNEQGKLQEAHYGILQRSTFNAQQVFINTLQHLVEKQIGYCTQDTPYEQKKGYSFRVADTPRPEKSSQEILNDMILRVAHKEEHYEQRNKVVNKQQQRLVSKVEYEGALLVSDRGSTHPQQLMEREEALRAGIAGKVPFEKTRTRTNPFTGDKETQKYKEHYYALTPDAKRQAYYSLTFKASDEIALVYHLTQDEQIKRVIDYATECALHEVKTYITSLEFQTHEAKTSATIDPTITVKKNTVAHTLLPQHSSTVNFKAYGKGTDGKLHLIDKTQVWHIERVVHQLFTASMERSLSQFGINTYRKQQHKKNNYRPELGIEGLTSKQITGFNLRWLRMVRHRKSVGSLEGFRKSLKEAQTTQQHEQAPSPCSTETALQTAWSKAAKHAGINVQHIGRVKFTSPVKKHAHIIEREVATSLFLKQERLEEKNKSVEKKTSPQQQKLLTKDDVYCAFLSRSQGALTAEEAFRRADSFIRLKMSVAPLGDGGATAASTMATPVSTATLNLRSVEKDKQSSQVYLQLNVRGLQAVTLQTHFERITKTAKAVLHLYRTHKQQRAAARRKSFEKKAQWQYATWQISRKQYLQIVEKVGLPENKFMISMMEALGTISKPHAHLLNNRQQWEQQAHRSALRTDLLEGNLHYNNAYDQRRLELQQQQYKEKARLHEVCSRSQARAREQKNMEQKQQQHQHRSRKKDDYGLSL</sequence>
<accession>A0A563W4P2</accession>
<feature type="compositionally biased region" description="Low complexity" evidence="1">
    <location>
        <begin position="429"/>
        <end position="441"/>
    </location>
</feature>
<proteinExistence type="predicted"/>
<reference evidence="3 4" key="1">
    <citation type="submission" date="2019-01" db="EMBL/GenBank/DDBJ databases">
        <authorList>
            <person name="Brito A."/>
        </authorList>
    </citation>
    <scope>NUCLEOTIDE SEQUENCE [LARGE SCALE GENOMIC DNA]</scope>
    <source>
        <strain evidence="3">1</strain>
    </source>
</reference>
<name>A0A563W4P2_9CYAN</name>
<evidence type="ECO:0000313" key="3">
    <source>
        <dbReference type="EMBL" id="VEP18661.1"/>
    </source>
</evidence>
<keyword evidence="4" id="KW-1185">Reference proteome</keyword>
<dbReference type="Pfam" id="PF08751">
    <property type="entry name" value="TrwC"/>
    <property type="match status" value="1"/>
</dbReference>
<feature type="region of interest" description="Disordered" evidence="1">
    <location>
        <begin position="1491"/>
        <end position="1529"/>
    </location>
</feature>
<dbReference type="Proteomes" id="UP000320055">
    <property type="component" value="Unassembled WGS sequence"/>
</dbReference>
<evidence type="ECO:0000259" key="2">
    <source>
        <dbReference type="Pfam" id="PF08751"/>
    </source>
</evidence>
<gene>
    <name evidence="3" type="ORF">H1P_850018</name>
</gene>